<keyword evidence="3" id="KW-1185">Reference proteome</keyword>
<evidence type="ECO:0000256" key="1">
    <source>
        <dbReference type="SAM" id="MobiDB-lite"/>
    </source>
</evidence>
<dbReference type="PANTHER" id="PTHR33167">
    <property type="entry name" value="TRANSCRIPTION FACTOR, PUTATIVE (DUF863)-RELATED"/>
    <property type="match status" value="1"/>
</dbReference>
<feature type="compositionally biased region" description="Polar residues" evidence="1">
    <location>
        <begin position="176"/>
        <end position="187"/>
    </location>
</feature>
<dbReference type="InterPro" id="IPR008581">
    <property type="entry name" value="DUF863_pln"/>
</dbReference>
<dbReference type="PANTHER" id="PTHR33167:SF43">
    <property type="entry name" value="PROTEIN WAVE"/>
    <property type="match status" value="1"/>
</dbReference>
<evidence type="ECO:0000313" key="2">
    <source>
        <dbReference type="EMBL" id="KAJ4774021.1"/>
    </source>
</evidence>
<protein>
    <submittedName>
        <fullName evidence="2">Uncharacterized protein</fullName>
    </submittedName>
</protein>
<feature type="region of interest" description="Disordered" evidence="1">
    <location>
        <begin position="176"/>
        <end position="197"/>
    </location>
</feature>
<proteinExistence type="predicted"/>
<sequence length="486" mass="54922">MVTVMDRGIDLNLDCSPCSSDVSIKDEIRQAIIHHEILFREQVRELHRLYWTQKNMMHELFWRESNLSYPHQRSLSERELQWNISSDFEMKNYFSRCQFDIGEGSGKGKTVRNVVIDLEKPINLESDEEEEEEVICLSDCQALTNKGKDKVGRFWVDSSDTSLHDDLNSRASVQFGLESSAQENNTPMKLPPDKEEMTSDKPFQIDLNIAQDEEIQHDVTNSCLLDARNLSQKQSESLNGSSKGSSITVLANFTAVSATENCKEEGRQEKDLKVVKGEIVINLNTSVGSTDLHTTSPPDCVKELLLEPDVTGSEDDTVSSHVLTTNSDIVLTTADSGQEMDSNIAVAADTLLSFQEQKFESFSIGETAGFSEECTSEDDSFVLATLSLQEETADDATWIPPNKLNIESNAKNTRTINLRRGRGLRDFQRDVLPGMVSLSRHEICEDLHLIGYEVRKGRSRRNFNQDDWTPPVREGTRKSRRRCAKR</sequence>
<organism evidence="2 3">
    <name type="scientific">Rhynchospora pubera</name>
    <dbReference type="NCBI Taxonomy" id="906938"/>
    <lineage>
        <taxon>Eukaryota</taxon>
        <taxon>Viridiplantae</taxon>
        <taxon>Streptophyta</taxon>
        <taxon>Embryophyta</taxon>
        <taxon>Tracheophyta</taxon>
        <taxon>Spermatophyta</taxon>
        <taxon>Magnoliopsida</taxon>
        <taxon>Liliopsida</taxon>
        <taxon>Poales</taxon>
        <taxon>Cyperaceae</taxon>
        <taxon>Cyperoideae</taxon>
        <taxon>Rhynchosporeae</taxon>
        <taxon>Rhynchospora</taxon>
    </lineage>
</organism>
<comment type="caution">
    <text evidence="2">The sequence shown here is derived from an EMBL/GenBank/DDBJ whole genome shotgun (WGS) entry which is preliminary data.</text>
</comment>
<name>A0AAV8E3G9_9POAL</name>
<dbReference type="EMBL" id="JAMFTS010000003">
    <property type="protein sequence ID" value="KAJ4774021.1"/>
    <property type="molecule type" value="Genomic_DNA"/>
</dbReference>
<reference evidence="2" key="1">
    <citation type="submission" date="2022-08" db="EMBL/GenBank/DDBJ databases">
        <authorList>
            <person name="Marques A."/>
        </authorList>
    </citation>
    <scope>NUCLEOTIDE SEQUENCE</scope>
    <source>
        <strain evidence="2">RhyPub2mFocal</strain>
        <tissue evidence="2">Leaves</tissue>
    </source>
</reference>
<dbReference type="Pfam" id="PF05904">
    <property type="entry name" value="DUF863"/>
    <property type="match status" value="1"/>
</dbReference>
<gene>
    <name evidence="2" type="ORF">LUZ62_058278</name>
</gene>
<evidence type="ECO:0000313" key="3">
    <source>
        <dbReference type="Proteomes" id="UP001140206"/>
    </source>
</evidence>
<accession>A0AAV8E3G9</accession>
<dbReference type="AlphaFoldDB" id="A0AAV8E3G9"/>
<feature type="region of interest" description="Disordered" evidence="1">
    <location>
        <begin position="461"/>
        <end position="486"/>
    </location>
</feature>
<dbReference type="Proteomes" id="UP001140206">
    <property type="component" value="Chromosome 3"/>
</dbReference>